<feature type="domain" description="DUF4213" evidence="2">
    <location>
        <begin position="15"/>
        <end position="89"/>
    </location>
</feature>
<dbReference type="EMBL" id="CP002779">
    <property type="protein sequence ID" value="AEH25018.1"/>
    <property type="molecule type" value="Genomic_DNA"/>
</dbReference>
<evidence type="ECO:0000259" key="2">
    <source>
        <dbReference type="Pfam" id="PF13938"/>
    </source>
</evidence>
<keyword evidence="4" id="KW-1185">Reference proteome</keyword>
<dbReference type="Gene3D" id="3.40.50.11590">
    <property type="match status" value="1"/>
</dbReference>
<feature type="domain" description="Putative heavy-metal chelation" evidence="1">
    <location>
        <begin position="113"/>
        <end position="242"/>
    </location>
</feature>
<sequence>MFIGSIKRKVLKLSRGLELADFSFGLPYTWVLVRDDSGKSALGVAMTLSEEVGRYESSLEEITLPALIERADSLNAIERTLGLAAMNAVCQYHFSLEDAELRDIVEIVPENVERVAVIGNIEPVVEVLRRKGKNVYVFERNPKLWTKDTLSDALEYVLLPEMEAIIASATSLVNGTFDMLIDRSKNAKTFILVGPTGGLLPEFFRDTGVTHVASMKAVDINKALLGLKLGSFKAFERGCVKYVCSP</sequence>
<dbReference type="RefSeq" id="WP_013906074.1">
    <property type="nucleotide sequence ID" value="NC_015680.1"/>
</dbReference>
<dbReference type="InterPro" id="IPR025251">
    <property type="entry name" value="DUF4213"/>
</dbReference>
<dbReference type="KEGG" id="pya:PYCH_13460"/>
<name>F8AJF2_PYRYC</name>
<dbReference type="InterPro" id="IPR007161">
    <property type="entry name" value="DUF364"/>
</dbReference>
<gene>
    <name evidence="3" type="ordered locus">PYCH_13460</name>
</gene>
<evidence type="ECO:0008006" key="5">
    <source>
        <dbReference type="Google" id="ProtNLM"/>
    </source>
</evidence>
<dbReference type="OrthoDB" id="40399at2157"/>
<dbReference type="Proteomes" id="UP000008386">
    <property type="component" value="Chromosome"/>
</dbReference>
<evidence type="ECO:0000259" key="1">
    <source>
        <dbReference type="Pfam" id="PF04016"/>
    </source>
</evidence>
<accession>F8AJF2</accession>
<reference evidence="3 4" key="1">
    <citation type="journal article" date="2011" name="J. Bacteriol.">
        <title>Complete genome sequence of the obligate piezophilic hyperthermophilic archaeon Pyrococcus yayanosii CH1.</title>
        <authorList>
            <person name="Jun X."/>
            <person name="Lupeng L."/>
            <person name="Minjuan X."/>
            <person name="Oger P."/>
            <person name="Fengping W."/>
            <person name="Jebbar M."/>
            <person name="Xiang X."/>
        </authorList>
    </citation>
    <scope>NUCLEOTIDE SEQUENCE [LARGE SCALE GENOMIC DNA]</scope>
    <source>
        <strain evidence="4">CH1 / JCM 16557</strain>
    </source>
</reference>
<dbReference type="GeneID" id="10837918"/>
<evidence type="ECO:0000313" key="3">
    <source>
        <dbReference type="EMBL" id="AEH25018.1"/>
    </source>
</evidence>
<organism evidence="3 4">
    <name type="scientific">Pyrococcus yayanosii (strain CH1 / JCM 16557)</name>
    <dbReference type="NCBI Taxonomy" id="529709"/>
    <lineage>
        <taxon>Archaea</taxon>
        <taxon>Methanobacteriati</taxon>
        <taxon>Methanobacteriota</taxon>
        <taxon>Thermococci</taxon>
        <taxon>Thermococcales</taxon>
        <taxon>Thermococcaceae</taxon>
        <taxon>Pyrococcus</taxon>
    </lineage>
</organism>
<dbReference type="SUPFAM" id="SSF159713">
    <property type="entry name" value="Dhaf3308-like"/>
    <property type="match status" value="1"/>
</dbReference>
<proteinExistence type="predicted"/>
<dbReference type="Pfam" id="PF04016">
    <property type="entry name" value="DUF364"/>
    <property type="match status" value="1"/>
</dbReference>
<dbReference type="AlphaFoldDB" id="F8AJF2"/>
<dbReference type="eggNOG" id="arCOG03216">
    <property type="taxonomic scope" value="Archaea"/>
</dbReference>
<evidence type="ECO:0000313" key="4">
    <source>
        <dbReference type="Proteomes" id="UP000008386"/>
    </source>
</evidence>
<protein>
    <recommendedName>
        <fullName evidence="5">Heavy-metal chelation domain-containing protein</fullName>
    </recommendedName>
</protein>
<dbReference type="STRING" id="529709.PYCH_13460"/>
<dbReference type="Gene3D" id="3.30.390.100">
    <property type="match status" value="1"/>
</dbReference>
<dbReference type="Pfam" id="PF13938">
    <property type="entry name" value="DUF4213"/>
    <property type="match status" value="1"/>
</dbReference>
<dbReference type="HOGENOM" id="CLU_094096_0_0_2"/>